<dbReference type="NCBIfam" id="TIGR01539">
    <property type="entry name" value="portal_lambda"/>
    <property type="match status" value="1"/>
</dbReference>
<dbReference type="EMBL" id="MNPW01000008">
    <property type="protein sequence ID" value="ONH52805.1"/>
    <property type="molecule type" value="Genomic_DNA"/>
</dbReference>
<name>A0A1V2K623_PSECE</name>
<dbReference type="GO" id="GO:0019068">
    <property type="term" value="P:virion assembly"/>
    <property type="evidence" value="ECO:0007669"/>
    <property type="project" value="InterPro"/>
</dbReference>
<evidence type="ECO:0000313" key="3">
    <source>
        <dbReference type="Proteomes" id="UP000189295"/>
    </source>
</evidence>
<dbReference type="Pfam" id="PF05136">
    <property type="entry name" value="Phage_portal_2"/>
    <property type="match status" value="1"/>
</dbReference>
<dbReference type="OrthoDB" id="622132at2"/>
<comment type="caution">
    <text evidence="2">The sequence shown here is derived from an EMBL/GenBank/DDBJ whole genome shotgun (WGS) entry which is preliminary data.</text>
</comment>
<dbReference type="GO" id="GO:0005198">
    <property type="term" value="F:structural molecule activity"/>
    <property type="evidence" value="ECO:0007669"/>
    <property type="project" value="InterPro"/>
</dbReference>
<proteinExistence type="predicted"/>
<dbReference type="AlphaFoldDB" id="A0A1V2K623"/>
<feature type="compositionally biased region" description="Acidic residues" evidence="1">
    <location>
        <begin position="496"/>
        <end position="507"/>
    </location>
</feature>
<feature type="region of interest" description="Disordered" evidence="1">
    <location>
        <begin position="474"/>
        <end position="507"/>
    </location>
</feature>
<dbReference type="InterPro" id="IPR006429">
    <property type="entry name" value="Phage_lambda_portal"/>
</dbReference>
<dbReference type="Proteomes" id="UP000189295">
    <property type="component" value="Unassembled WGS sequence"/>
</dbReference>
<organism evidence="2 3">
    <name type="scientific">Pseudomonas cedrina subsp. cedrina</name>
    <dbReference type="NCBI Taxonomy" id="76762"/>
    <lineage>
        <taxon>Bacteria</taxon>
        <taxon>Pseudomonadati</taxon>
        <taxon>Pseudomonadota</taxon>
        <taxon>Gammaproteobacteria</taxon>
        <taxon>Pseudomonadales</taxon>
        <taxon>Pseudomonadaceae</taxon>
        <taxon>Pseudomonas</taxon>
    </lineage>
</organism>
<accession>A0A1V2K623</accession>
<reference evidence="2 3" key="1">
    <citation type="submission" date="2016-10" db="EMBL/GenBank/DDBJ databases">
        <title>Pseudomonas lactis sp. nov. and Pseudomonas paralactis sp. nov., isolated from bovine raw milk.</title>
        <authorList>
            <person name="Von Neubeck M."/>
            <person name="Huptas C."/>
            <person name="Glueck C."/>
            <person name="Krewinkel M."/>
            <person name="Stoeckel M."/>
            <person name="Stressler T."/>
            <person name="Fischer L."/>
            <person name="Hinrichs J."/>
            <person name="Scherer S."/>
            <person name="Wenning M."/>
        </authorList>
    </citation>
    <scope>NUCLEOTIDE SEQUENCE [LARGE SCALE GENOMIC DNA]</scope>
    <source>
        <strain evidence="2 3">DSM 17516</strain>
    </source>
</reference>
<evidence type="ECO:0000313" key="2">
    <source>
        <dbReference type="EMBL" id="ONH52805.1"/>
    </source>
</evidence>
<gene>
    <name evidence="2" type="ORF">BLL36_18185</name>
</gene>
<dbReference type="RefSeq" id="WP_076952792.1">
    <property type="nucleotide sequence ID" value="NZ_MNPW01000008.1"/>
</dbReference>
<sequence length="507" mass="56783">MSMLDSLFPGYAAKRSDARLKKLRTEMTMDVIKRRFEGAAGGRRNDGWRTSGTDANAENAPALAKLRNRARDQRRNNPFAERAITGIADNVVGAGIVPLPLAKRDRDGVKLMDLWQAWAETTACDADGLEDFYGLQHMIMEAVAESGECLIRRRRRFSSDGLPVPVQLQVIEADFLDESKAAIVGLNRIIQGIEFDALGKRVAYWLFDEHPGANVAWGSLQSRRVPAEDVIHVFFRKRPGQARGYTWLAPVIQRMRNFDEMEDAVMEQAKIAACFAGFITKDPDNSPQGVTKRPPLIDRMEPGMLQELSMGEEVSFGTPPTFNGYAPYSLQALHAIAVGLGVPYELLTGDLKGVNFSSGRMGWLNFARRVDVWQWRMLIPQLCDQVWRWFMEAQVLIPGGVMDDVKAYWVPPRRDMVDPKSETENVITRVRNGLTTWPDALRELGITDPKRHAEQIKKANDMIDEYGLVLDCDPRRVAAAGSPSQPPSNEEKPDDANSEPGDDEQDP</sequence>
<protein>
    <submittedName>
        <fullName evidence="2">Phage portal protein</fullName>
    </submittedName>
</protein>
<evidence type="ECO:0000256" key="1">
    <source>
        <dbReference type="SAM" id="MobiDB-lite"/>
    </source>
</evidence>